<dbReference type="AlphaFoldDB" id="A0A455SI06"/>
<sequence>MRIQESSFLFYCNGKPMKRGEAVEWEYQKWLLCYRKMERGRGSQPKKVMKAVGGNKTDGASVIERWKEEEAHSRKEQ</sequence>
<dbReference type="EMBL" id="AP019376">
    <property type="protein sequence ID" value="BBH87366.1"/>
    <property type="molecule type" value="Genomic_DNA"/>
</dbReference>
<proteinExistence type="predicted"/>
<evidence type="ECO:0000313" key="2">
    <source>
        <dbReference type="EMBL" id="BBH87366.1"/>
    </source>
</evidence>
<protein>
    <submittedName>
        <fullName evidence="2">Uncharacterized protein</fullName>
    </submittedName>
</protein>
<accession>A0A455SI06</accession>
<gene>
    <name evidence="2" type="ORF">KTC_21170</name>
</gene>
<name>A0A455SI06_9CHLR</name>
<feature type="region of interest" description="Disordered" evidence="1">
    <location>
        <begin position="44"/>
        <end position="77"/>
    </location>
</feature>
<evidence type="ECO:0000256" key="1">
    <source>
        <dbReference type="SAM" id="MobiDB-lite"/>
    </source>
</evidence>
<feature type="compositionally biased region" description="Basic and acidic residues" evidence="1">
    <location>
        <begin position="64"/>
        <end position="77"/>
    </location>
</feature>
<organism evidence="2">
    <name type="scientific">Thermosporothrix sp. COM3</name>
    <dbReference type="NCBI Taxonomy" id="2490863"/>
    <lineage>
        <taxon>Bacteria</taxon>
        <taxon>Bacillati</taxon>
        <taxon>Chloroflexota</taxon>
        <taxon>Ktedonobacteria</taxon>
        <taxon>Ktedonobacterales</taxon>
        <taxon>Thermosporotrichaceae</taxon>
        <taxon>Thermosporothrix</taxon>
    </lineage>
</organism>
<reference evidence="2" key="1">
    <citation type="submission" date="2018-12" db="EMBL/GenBank/DDBJ databases">
        <title>Novel natural products biosynthetic potential of the class Ktedonobacteria.</title>
        <authorList>
            <person name="Zheng Y."/>
            <person name="Saitou A."/>
            <person name="Wang C.M."/>
            <person name="Toyoda A."/>
            <person name="Minakuchi Y."/>
            <person name="Sekiguchi Y."/>
            <person name="Ueda K."/>
            <person name="Takano H."/>
            <person name="Sakai Y."/>
            <person name="Yokota A."/>
            <person name="Yabe S."/>
        </authorList>
    </citation>
    <scope>NUCLEOTIDE SEQUENCE</scope>
    <source>
        <strain evidence="2">COM3</strain>
    </source>
</reference>